<dbReference type="AlphaFoldDB" id="K4LGW6"/>
<reference evidence="1 2" key="1">
    <citation type="journal article" date="2012" name="BMC Genomics">
        <title>Genome-guided analysis of physiological and morphological traits of the fermentative acetate oxidizer Thermacetogenium phaeum.</title>
        <authorList>
            <person name="Oehler D."/>
            <person name="Poehlein A."/>
            <person name="Leimbach A."/>
            <person name="Muller N."/>
            <person name="Daniel R."/>
            <person name="Gottschalk G."/>
            <person name="Schink B."/>
        </authorList>
    </citation>
    <scope>NUCLEOTIDE SEQUENCE [LARGE SCALE GENOMIC DNA]</scope>
    <source>
        <strain evidence="2">ATCC BAA-254 / DSM 26808 / PB</strain>
    </source>
</reference>
<evidence type="ECO:0000313" key="1">
    <source>
        <dbReference type="EMBL" id="AFV12128.1"/>
    </source>
</evidence>
<dbReference type="Proteomes" id="UP000000467">
    <property type="component" value="Chromosome"/>
</dbReference>
<accession>K4LGW6</accession>
<proteinExistence type="predicted"/>
<dbReference type="KEGG" id="tpz:Tph_c19340"/>
<evidence type="ECO:0008006" key="3">
    <source>
        <dbReference type="Google" id="ProtNLM"/>
    </source>
</evidence>
<evidence type="ECO:0000313" key="2">
    <source>
        <dbReference type="Proteomes" id="UP000000467"/>
    </source>
</evidence>
<gene>
    <name evidence="1" type="ordered locus">Tph_c19340</name>
</gene>
<organism evidence="1 2">
    <name type="scientific">Thermacetogenium phaeum (strain ATCC BAA-254 / DSM 26808 / PB)</name>
    <dbReference type="NCBI Taxonomy" id="1089553"/>
    <lineage>
        <taxon>Bacteria</taxon>
        <taxon>Bacillati</taxon>
        <taxon>Bacillota</taxon>
        <taxon>Clostridia</taxon>
        <taxon>Thermoanaerobacterales</taxon>
        <taxon>Thermoanaerobacteraceae</taxon>
        <taxon>Thermacetogenium</taxon>
    </lineage>
</organism>
<dbReference type="EMBL" id="CP003732">
    <property type="protein sequence ID" value="AFV12128.1"/>
    <property type="molecule type" value="Genomic_DNA"/>
</dbReference>
<name>K4LGW6_THEPS</name>
<keyword evidence="2" id="KW-1185">Reference proteome</keyword>
<protein>
    <recommendedName>
        <fullName evidence="3">HEPN AbiU2-like domain-containing protein</fullName>
    </recommendedName>
</protein>
<dbReference type="STRING" id="1089553.Tph_c19340"/>
<sequence length="198" mass="23271">MMFVAQSNVWGSEVNEQKIIQVIAMTFEDIEMLIGMLEILAFMNDYAKKLIGKYFVVELNSIFGLLSKLKDLNKEYAQLEYQDMLKEIDRLEKKYKFRFIRDKIAAHKDSNIDLKSYINIWNAINYISLNEYWTMFVTHVDKVLMKYYPNEKKIYFLMRQQPLEGAIATTSKGNEYIPFFGFEIIGCPQGRGLVAGHR</sequence>
<dbReference type="HOGENOM" id="CLU_1377560_0_0_9"/>